<evidence type="ECO:0000313" key="1">
    <source>
        <dbReference type="EMBL" id="KAJ4723676.1"/>
    </source>
</evidence>
<evidence type="ECO:0000313" key="2">
    <source>
        <dbReference type="Proteomes" id="UP001164539"/>
    </source>
</evidence>
<dbReference type="EMBL" id="CM051396">
    <property type="protein sequence ID" value="KAJ4723676.1"/>
    <property type="molecule type" value="Genomic_DNA"/>
</dbReference>
<proteinExistence type="predicted"/>
<reference evidence="1 2" key="1">
    <citation type="journal article" date="2023" name="Science">
        <title>Complex scaffold remodeling in plant triterpene biosynthesis.</title>
        <authorList>
            <person name="De La Pena R."/>
            <person name="Hodgson H."/>
            <person name="Liu J.C."/>
            <person name="Stephenson M.J."/>
            <person name="Martin A.C."/>
            <person name="Owen C."/>
            <person name="Harkess A."/>
            <person name="Leebens-Mack J."/>
            <person name="Jimenez L.E."/>
            <person name="Osbourn A."/>
            <person name="Sattely E.S."/>
        </authorList>
    </citation>
    <scope>NUCLEOTIDE SEQUENCE [LARGE SCALE GENOMIC DNA]</scope>
    <source>
        <strain evidence="2">cv. JPN11</strain>
        <tissue evidence="1">Leaf</tissue>
    </source>
</reference>
<comment type="caution">
    <text evidence="1">The sequence shown here is derived from an EMBL/GenBank/DDBJ whole genome shotgun (WGS) entry which is preliminary data.</text>
</comment>
<sequence length="1686" mass="192169">MRKMKAVAGIQEEGRLNKTSYCTVPEEMPLTFNQRYVAFESRISIAKNILDRLSNPSVNMIGLCGMAGIGKTMLAKELGRQAKEDDLFDEVLFARVSSTPNIKKIQGEIADQLGVELGWGTISERASILCNRLRKERRILVILDDIWASLNLETIGICFRDAYKGCKILLTSRHLEVLARISKFIYRVQHLKQDEAWSLFTRMIGGCTEEPDLQTLTIQIADKCRGLPISIVTVARALKNKSLVAWEDALQVWKFPLGNLKGFDALSYSAIEFSYSCLIDQDVKSAFLLCSLVKHPHDAPIMDLLKYGMGLILFEGTYTMQERRDRVYSLVRELKDFCLLLDGRNKDWFSMHDVVRDVAISIACRDHNVFIARNDVPIECPGRYRPKKCTAIFLHDSNIGVLPEGMEYSHVKSFCMNSKGPFLQLPDDFFVGMTKLRVLILTKMKLSSLPSSFHLLQNLETLCLDQCLLGDMSIIGNLKKLEVLSLICSDIEHLPREIGQLTKLKLLDLSHCSKLKVIPPNVISRLSQLEELYMGNTYVEWEFEGYNVERINAGLQELKHLSHLTTLEIHIQEAMILPKGLFSRKLKRYKIFIGDEWDWSGKDENSRTLKLKLSANFYLDEIIMLLKGVEDLYLDKVPGIGNVLYELDSEGFPQLKHLHVQNNPHILYIVDSMALGHSDAFPLLESLFLHNLIHLESICNGQLTAESFCKLRIIRVRNCHELKKMFSFSIARGLAQLQTIMVIKCRNLEEIFTIGREDNVDYKEVHKIEFTQLRSLTLKFLPQLMSFYSQVKTPAISQESQKVLNTHTWANEIISEDGLDTTMPFFNERVVFPNLETLELCAINTEKIWHNQLATMACIQNLTRLIVHSCDKLKYLFTFSILRNLVQLEHLEICYCTALEKIVAEERGEEATTTFVFPKVTFLKLWSLSALRTFCPAIHTSKWPSLKRMEVYGCDKIKLFTSELFSFLGTSGEANLGIPTMQALFLVEKVPHLEELKLSRKDCTMICKGQFPEYFFQRLKILEVVNDESKSFPVGFLGRFQNLEKLELRWSSYTEIFSYGEVKKHAGTLTHLKYLKLWELSDLKYMSQSHSVFQNLEMLEVWWCCNMMNLVPPSASFENLTTLEVWHCEKLKNLLKLSTAKTLERLLKLRIDGCKRMTEVISNEGDVAEDVIVFSKLKWLSLEYLENLTSFCSGNYAFIFPSLEDLFVIECPEMKTFCCGGLNTPRLQEVRQNWGLEKGFWVGDLNTTIQQLHENESPLLQGPILLQSSMDTPSFSLAAATNWHKLSSNFSGSHKTEIPFYSDEIGTENSSTLQKLGSTSMSGSTSGPDGEKLNLSKLASLIEHSLKNGARDLNLKKNLMDNIKWLPDSIGKLSSLRSLDLCENQLVALPSTILGLSSLMKLDLHMNRLVEFPHSLGDLHNLVHLDLSGNQLKALPEAIGRLINLEELNLGSNLLSFLPDSIASLSSLKKLIVDTNGIEVLPHTIGQCSSLRELRLEYNMLKALPETVGKMQMLEVLSVRYNNIKHLPSTMSSLSSLKELDVSFNELDSVPESLCFATSIVKMNVGNNFADFRFLPRSIGNLEMLEELDISNNQIRMLPDSFRFLTRLRILRVEDTPLEVPPRHIAELGAQAVVQYMIDLTAKKPVKQKKSWAQKSFFSRFSNIRKQHNKLITELEQQDKKEDSTS</sequence>
<name>A0ACC1YJS8_MELAZ</name>
<accession>A0ACC1YJS8</accession>
<dbReference type="Proteomes" id="UP001164539">
    <property type="component" value="Chromosome 3"/>
</dbReference>
<organism evidence="1 2">
    <name type="scientific">Melia azedarach</name>
    <name type="common">Chinaberry tree</name>
    <dbReference type="NCBI Taxonomy" id="155640"/>
    <lineage>
        <taxon>Eukaryota</taxon>
        <taxon>Viridiplantae</taxon>
        <taxon>Streptophyta</taxon>
        <taxon>Embryophyta</taxon>
        <taxon>Tracheophyta</taxon>
        <taxon>Spermatophyta</taxon>
        <taxon>Magnoliopsida</taxon>
        <taxon>eudicotyledons</taxon>
        <taxon>Gunneridae</taxon>
        <taxon>Pentapetalae</taxon>
        <taxon>rosids</taxon>
        <taxon>malvids</taxon>
        <taxon>Sapindales</taxon>
        <taxon>Meliaceae</taxon>
        <taxon>Melia</taxon>
    </lineage>
</organism>
<protein>
    <submittedName>
        <fullName evidence="1">Disease resistance protein</fullName>
    </submittedName>
</protein>
<keyword evidence="2" id="KW-1185">Reference proteome</keyword>
<gene>
    <name evidence="1" type="ORF">OWV82_007015</name>
</gene>